<dbReference type="Gene3D" id="3.30.530.20">
    <property type="match status" value="1"/>
</dbReference>
<proteinExistence type="predicted"/>
<dbReference type="Proteomes" id="UP001589890">
    <property type="component" value="Unassembled WGS sequence"/>
</dbReference>
<reference evidence="1 2" key="1">
    <citation type="submission" date="2024-09" db="EMBL/GenBank/DDBJ databases">
        <authorList>
            <person name="Sun Q."/>
            <person name="Mori K."/>
        </authorList>
    </citation>
    <scope>NUCLEOTIDE SEQUENCE [LARGE SCALE GENOMIC DNA]</scope>
    <source>
        <strain evidence="1 2">CGMCC 1.15906</strain>
    </source>
</reference>
<sequence length="169" mass="18443">MAQLERSITIQAKPEEVYALVSDLPRMGEWSPECARVTWKSGATGPALGARFIGHNRVGKAQWFTQGVVTKADPARHFAFAIRFGPVPVALWEYTLTPSPGLNCPAADANSPALPSDGCVLTESWTDRRPAPLRLFMDRLFGPRTRINARGIERTLAALKTTAESPTPT</sequence>
<keyword evidence="2" id="KW-1185">Reference proteome</keyword>
<dbReference type="SUPFAM" id="SSF55961">
    <property type="entry name" value="Bet v1-like"/>
    <property type="match status" value="1"/>
</dbReference>
<dbReference type="EMBL" id="JBHLTC010000001">
    <property type="protein sequence ID" value="MFC0622669.1"/>
    <property type="molecule type" value="Genomic_DNA"/>
</dbReference>
<evidence type="ECO:0000313" key="2">
    <source>
        <dbReference type="Proteomes" id="UP001589890"/>
    </source>
</evidence>
<accession>A0ABV6QDF7</accession>
<comment type="caution">
    <text evidence="1">The sequence shown here is derived from an EMBL/GenBank/DDBJ whole genome shotgun (WGS) entry which is preliminary data.</text>
</comment>
<protein>
    <submittedName>
        <fullName evidence="1">SRPBCC family protein</fullName>
    </submittedName>
</protein>
<name>A0ABV6QDF7_9ACTN</name>
<organism evidence="1 2">
    <name type="scientific">Kribbella deserti</name>
    <dbReference type="NCBI Taxonomy" id="1926257"/>
    <lineage>
        <taxon>Bacteria</taxon>
        <taxon>Bacillati</taxon>
        <taxon>Actinomycetota</taxon>
        <taxon>Actinomycetes</taxon>
        <taxon>Propionibacteriales</taxon>
        <taxon>Kribbellaceae</taxon>
        <taxon>Kribbella</taxon>
    </lineage>
</organism>
<dbReference type="CDD" id="cd07812">
    <property type="entry name" value="SRPBCC"/>
    <property type="match status" value="1"/>
</dbReference>
<dbReference type="InterPro" id="IPR019587">
    <property type="entry name" value="Polyketide_cyclase/dehydratase"/>
</dbReference>
<dbReference type="InterPro" id="IPR023393">
    <property type="entry name" value="START-like_dom_sf"/>
</dbReference>
<dbReference type="RefSeq" id="WP_380043347.1">
    <property type="nucleotide sequence ID" value="NZ_JBHLTC010000001.1"/>
</dbReference>
<evidence type="ECO:0000313" key="1">
    <source>
        <dbReference type="EMBL" id="MFC0622669.1"/>
    </source>
</evidence>
<gene>
    <name evidence="1" type="ORF">ACFFGN_01255</name>
</gene>
<dbReference type="Pfam" id="PF10604">
    <property type="entry name" value="Polyketide_cyc2"/>
    <property type="match status" value="1"/>
</dbReference>